<evidence type="ECO:0000313" key="1">
    <source>
        <dbReference type="EMBL" id="GAA5080832.1"/>
    </source>
</evidence>
<keyword evidence="2" id="KW-1185">Reference proteome</keyword>
<dbReference type="RefSeq" id="WP_158982306.1">
    <property type="nucleotide sequence ID" value="NZ_BAABKY010000004.1"/>
</dbReference>
<organism evidence="1 2">
    <name type="scientific">Lysobacter panacisoli</name>
    <dbReference type="NCBI Taxonomy" id="1255263"/>
    <lineage>
        <taxon>Bacteria</taxon>
        <taxon>Pseudomonadati</taxon>
        <taxon>Pseudomonadota</taxon>
        <taxon>Gammaproteobacteria</taxon>
        <taxon>Lysobacterales</taxon>
        <taxon>Lysobacteraceae</taxon>
        <taxon>Lysobacter</taxon>
    </lineage>
</organism>
<accession>A0ABP9LQU5</accession>
<protein>
    <submittedName>
        <fullName evidence="1">Uncharacterized protein</fullName>
    </submittedName>
</protein>
<gene>
    <name evidence="1" type="ORF">GCM10025759_30600</name>
</gene>
<dbReference type="EMBL" id="BAABKY010000004">
    <property type="protein sequence ID" value="GAA5080832.1"/>
    <property type="molecule type" value="Genomic_DNA"/>
</dbReference>
<dbReference type="Proteomes" id="UP001501083">
    <property type="component" value="Unassembled WGS sequence"/>
</dbReference>
<sequence length="66" mass="7823">MQLFKNEVVRDNPFPNHDLSFDTPLFPPRYARRERTSALSTSTLLGSDEFDRDYLGQMPDVYRIER</sequence>
<name>A0ABP9LQU5_9GAMM</name>
<reference evidence="2" key="1">
    <citation type="journal article" date="2019" name="Int. J. Syst. Evol. Microbiol.">
        <title>The Global Catalogue of Microorganisms (GCM) 10K type strain sequencing project: providing services to taxonomists for standard genome sequencing and annotation.</title>
        <authorList>
            <consortium name="The Broad Institute Genomics Platform"/>
            <consortium name="The Broad Institute Genome Sequencing Center for Infectious Disease"/>
            <person name="Wu L."/>
            <person name="Ma J."/>
        </authorList>
    </citation>
    <scope>NUCLEOTIDE SEQUENCE [LARGE SCALE GENOMIC DNA]</scope>
    <source>
        <strain evidence="2">JCM 19212</strain>
    </source>
</reference>
<comment type="caution">
    <text evidence="1">The sequence shown here is derived from an EMBL/GenBank/DDBJ whole genome shotgun (WGS) entry which is preliminary data.</text>
</comment>
<proteinExistence type="predicted"/>
<evidence type="ECO:0000313" key="2">
    <source>
        <dbReference type="Proteomes" id="UP001501083"/>
    </source>
</evidence>